<evidence type="ECO:0000313" key="2">
    <source>
        <dbReference type="Proteomes" id="UP000274920"/>
    </source>
</evidence>
<dbReference type="Proteomes" id="UP000274920">
    <property type="component" value="Unassembled WGS sequence"/>
</dbReference>
<dbReference type="EMBL" id="RHJS01000002">
    <property type="protein sequence ID" value="RRK34034.1"/>
    <property type="molecule type" value="Genomic_DNA"/>
</dbReference>
<gene>
    <name evidence="1" type="ORF">EBB54_23800</name>
</gene>
<evidence type="ECO:0000313" key="1">
    <source>
        <dbReference type="EMBL" id="RRK34034.1"/>
    </source>
</evidence>
<proteinExistence type="predicted"/>
<sequence length="66" mass="7727">MGKVAKMLYIIVQDNGETCVISTDKRQMARWYALDYLRDKPKLTEKGYRAVVSDGFYFSPAFRKKK</sequence>
<dbReference type="AlphaFoldDB" id="A0A3R8R7X2"/>
<name>A0A3R8R7X2_9FIRM</name>
<protein>
    <submittedName>
        <fullName evidence="1">Uncharacterized protein</fullName>
    </submittedName>
</protein>
<comment type="caution">
    <text evidence="1">The sequence shown here is derived from an EMBL/GenBank/DDBJ whole genome shotgun (WGS) entry which is preliminary data.</text>
</comment>
<reference evidence="1" key="1">
    <citation type="submission" date="2018-10" db="EMBL/GenBank/DDBJ databases">
        <title>Schaedlerella arabinophila gen. nov. sp. nov., isolated from the mouse intestinal tract and comparative analysis with the genome of the closely related altered Schaedler flora strain ASF502.</title>
        <authorList>
            <person name="Miyake S."/>
            <person name="Soh M."/>
            <person name="Seedorf H."/>
        </authorList>
    </citation>
    <scope>NUCLEOTIDE SEQUENCE [LARGE SCALE GENOMIC DNA]</scope>
    <source>
        <strain evidence="1">DSM 106076</strain>
    </source>
</reference>
<organism evidence="1 2">
    <name type="scientific">Schaedlerella arabinosiphila</name>
    <dbReference type="NCBI Taxonomy" id="2044587"/>
    <lineage>
        <taxon>Bacteria</taxon>
        <taxon>Bacillati</taxon>
        <taxon>Bacillota</taxon>
        <taxon>Clostridia</taxon>
        <taxon>Lachnospirales</taxon>
        <taxon>Lachnospiraceae</taxon>
        <taxon>Schaedlerella</taxon>
    </lineage>
</organism>
<keyword evidence="2" id="KW-1185">Reference proteome</keyword>
<accession>A0A3R8R7X2</accession>